<name>A0ABU3BKS3_9FLAO</name>
<comment type="caution">
    <text evidence="2">The sequence shown here is derived from an EMBL/GenBank/DDBJ whole genome shotgun (WGS) entry which is preliminary data.</text>
</comment>
<keyword evidence="3" id="KW-1185">Reference proteome</keyword>
<dbReference type="RefSeq" id="WP_311386206.1">
    <property type="nucleotide sequence ID" value="NZ_JAVRHU010000005.1"/>
</dbReference>
<keyword evidence="1" id="KW-0472">Membrane</keyword>
<sequence>MEQKKLPNGVLSIVLGIFGFLCCCTGILGAISSGIGLKLALKSEKLFKGAPEEYDNFSQIKTAKIINIIALALSVLMIIRWIYIIFNAGGLGQFIEEFKEAYGQAMEQYGEQ</sequence>
<keyword evidence="1" id="KW-0812">Transmembrane</keyword>
<evidence type="ECO:0000256" key="1">
    <source>
        <dbReference type="SAM" id="Phobius"/>
    </source>
</evidence>
<reference evidence="2 3" key="1">
    <citation type="submission" date="2023-09" db="EMBL/GenBank/DDBJ databases">
        <authorList>
            <person name="Rey-Velasco X."/>
        </authorList>
    </citation>
    <scope>NUCLEOTIDE SEQUENCE [LARGE SCALE GENOMIC DNA]</scope>
    <source>
        <strain evidence="2 3">P007</strain>
    </source>
</reference>
<feature type="transmembrane region" description="Helical" evidence="1">
    <location>
        <begin position="65"/>
        <end position="86"/>
    </location>
</feature>
<proteinExistence type="predicted"/>
<protein>
    <submittedName>
        <fullName evidence="2">CCC motif membrane protein</fullName>
    </submittedName>
</protein>
<keyword evidence="1" id="KW-1133">Transmembrane helix</keyword>
<dbReference type="NCBIfam" id="NF040945">
    <property type="entry name" value="CCC_membrane"/>
    <property type="match status" value="1"/>
</dbReference>
<evidence type="ECO:0000313" key="3">
    <source>
        <dbReference type="Proteomes" id="UP001250662"/>
    </source>
</evidence>
<gene>
    <name evidence="2" type="ORF">RM520_14125</name>
</gene>
<feature type="transmembrane region" description="Helical" evidence="1">
    <location>
        <begin position="12"/>
        <end position="37"/>
    </location>
</feature>
<evidence type="ECO:0000313" key="2">
    <source>
        <dbReference type="EMBL" id="MDT0622762.1"/>
    </source>
</evidence>
<dbReference type="Proteomes" id="UP001250662">
    <property type="component" value="Unassembled WGS sequence"/>
</dbReference>
<accession>A0ABU3BKS3</accession>
<dbReference type="EMBL" id="JAVRHU010000005">
    <property type="protein sequence ID" value="MDT0622762.1"/>
    <property type="molecule type" value="Genomic_DNA"/>
</dbReference>
<organism evidence="2 3">
    <name type="scientific">Croceitalea vernalis</name>
    <dbReference type="NCBI Taxonomy" id="3075599"/>
    <lineage>
        <taxon>Bacteria</taxon>
        <taxon>Pseudomonadati</taxon>
        <taxon>Bacteroidota</taxon>
        <taxon>Flavobacteriia</taxon>
        <taxon>Flavobacteriales</taxon>
        <taxon>Flavobacteriaceae</taxon>
        <taxon>Croceitalea</taxon>
    </lineage>
</organism>